<protein>
    <submittedName>
        <fullName evidence="1">Glucosyltransferase</fullName>
    </submittedName>
</protein>
<sequence>MHRVGMKGWVVPSIILAGILTRWTIGMGSYSGYASPPMFGDYEAQRHWMEITLHLPISEWYRYDLQYWGLDYPPLTAYVSWLCGAVGSLIEPSWFTLDESRGIETKGSKLFMRATVLAFDYLIYVPALWWFTRTCLAGRSKRTQNFALVTLLFQPALLLIDFGHFQYNSVMLGFAVLAINCFFSGRDTLGAFFYVCSLCFKQMALYYAPAVGMYLIGKCIYLGPSEGTKLLIRLSLVTSLSFLLLFLPFLPPFASLSSILDPITRIFPFNRGIFEDKVANFWCASNVVFKWRLWASRDTLVRLSALLTVLGFLGAAIAPVKAWLRLRSSLSDTISGTPSVMQPVLLYALLNSSLSFFLFSFQVHEKTILLPLLPLSLLLSGAAADSTTFSLGVLCNNIAVFSIWPLLKRDGLVVQYFALLVLWNRMIGYNPLQRPLAMVRMFHPSIVYVACFAVHIAELVIPPPSRYPDIYPVLNVLVSTPVFGLTWLWSIKSIIEARWAVGGLSVSTGGANLQHDGTPAVLTPATEDDGTELSALSLKGMGHHRCLR</sequence>
<gene>
    <name evidence="1" type="ORF">K488DRAFT_75966</name>
</gene>
<comment type="caution">
    <text evidence="1">The sequence shown here is derived from an EMBL/GenBank/DDBJ whole genome shotgun (WGS) entry which is preliminary data.</text>
</comment>
<evidence type="ECO:0000313" key="2">
    <source>
        <dbReference type="Proteomes" id="UP000814128"/>
    </source>
</evidence>
<accession>A0ACB8QY20</accession>
<reference evidence="1" key="1">
    <citation type="submission" date="2021-02" db="EMBL/GenBank/DDBJ databases">
        <authorList>
            <consortium name="DOE Joint Genome Institute"/>
            <person name="Ahrendt S."/>
            <person name="Looney B.P."/>
            <person name="Miyauchi S."/>
            <person name="Morin E."/>
            <person name="Drula E."/>
            <person name="Courty P.E."/>
            <person name="Chicoki N."/>
            <person name="Fauchery L."/>
            <person name="Kohler A."/>
            <person name="Kuo A."/>
            <person name="Labutti K."/>
            <person name="Pangilinan J."/>
            <person name="Lipzen A."/>
            <person name="Riley R."/>
            <person name="Andreopoulos W."/>
            <person name="He G."/>
            <person name="Johnson J."/>
            <person name="Barry K.W."/>
            <person name="Grigoriev I.V."/>
            <person name="Nagy L."/>
            <person name="Hibbett D."/>
            <person name="Henrissat B."/>
            <person name="Matheny P.B."/>
            <person name="Labbe J."/>
            <person name="Martin F."/>
        </authorList>
    </citation>
    <scope>NUCLEOTIDE SEQUENCE</scope>
    <source>
        <strain evidence="1">EC-137</strain>
    </source>
</reference>
<name>A0ACB8QY20_9AGAM</name>
<dbReference type="Proteomes" id="UP000814128">
    <property type="component" value="Unassembled WGS sequence"/>
</dbReference>
<keyword evidence="2" id="KW-1185">Reference proteome</keyword>
<organism evidence="1 2">
    <name type="scientific">Vararia minispora EC-137</name>
    <dbReference type="NCBI Taxonomy" id="1314806"/>
    <lineage>
        <taxon>Eukaryota</taxon>
        <taxon>Fungi</taxon>
        <taxon>Dikarya</taxon>
        <taxon>Basidiomycota</taxon>
        <taxon>Agaricomycotina</taxon>
        <taxon>Agaricomycetes</taxon>
        <taxon>Russulales</taxon>
        <taxon>Lachnocladiaceae</taxon>
        <taxon>Vararia</taxon>
    </lineage>
</organism>
<reference evidence="1" key="2">
    <citation type="journal article" date="2022" name="New Phytol.">
        <title>Evolutionary transition to the ectomycorrhizal habit in the genomes of a hyperdiverse lineage of mushroom-forming fungi.</title>
        <authorList>
            <person name="Looney B."/>
            <person name="Miyauchi S."/>
            <person name="Morin E."/>
            <person name="Drula E."/>
            <person name="Courty P.E."/>
            <person name="Kohler A."/>
            <person name="Kuo A."/>
            <person name="LaButti K."/>
            <person name="Pangilinan J."/>
            <person name="Lipzen A."/>
            <person name="Riley R."/>
            <person name="Andreopoulos W."/>
            <person name="He G."/>
            <person name="Johnson J."/>
            <person name="Nolan M."/>
            <person name="Tritt A."/>
            <person name="Barry K.W."/>
            <person name="Grigoriev I.V."/>
            <person name="Nagy L.G."/>
            <person name="Hibbett D."/>
            <person name="Henrissat B."/>
            <person name="Matheny P.B."/>
            <person name="Labbe J."/>
            <person name="Martin F.M."/>
        </authorList>
    </citation>
    <scope>NUCLEOTIDE SEQUENCE</scope>
    <source>
        <strain evidence="1">EC-137</strain>
    </source>
</reference>
<dbReference type="EMBL" id="MU273471">
    <property type="protein sequence ID" value="KAI0036435.1"/>
    <property type="molecule type" value="Genomic_DNA"/>
</dbReference>
<proteinExistence type="predicted"/>
<evidence type="ECO:0000313" key="1">
    <source>
        <dbReference type="EMBL" id="KAI0036435.1"/>
    </source>
</evidence>